<protein>
    <submittedName>
        <fullName evidence="1">Uncharacterized protein</fullName>
    </submittedName>
</protein>
<dbReference type="AlphaFoldDB" id="A0A6G1J1M7"/>
<gene>
    <name evidence="1" type="ORF">K458DRAFT_31700</name>
</gene>
<dbReference type="EMBL" id="MU005581">
    <property type="protein sequence ID" value="KAF2684417.1"/>
    <property type="molecule type" value="Genomic_DNA"/>
</dbReference>
<accession>A0A6G1J1M7</accession>
<evidence type="ECO:0000313" key="2">
    <source>
        <dbReference type="Proteomes" id="UP000799291"/>
    </source>
</evidence>
<keyword evidence="2" id="KW-1185">Reference proteome</keyword>
<dbReference type="Proteomes" id="UP000799291">
    <property type="component" value="Unassembled WGS sequence"/>
</dbReference>
<reference evidence="1" key="1">
    <citation type="journal article" date="2020" name="Stud. Mycol.">
        <title>101 Dothideomycetes genomes: a test case for predicting lifestyles and emergence of pathogens.</title>
        <authorList>
            <person name="Haridas S."/>
            <person name="Albert R."/>
            <person name="Binder M."/>
            <person name="Bloem J."/>
            <person name="Labutti K."/>
            <person name="Salamov A."/>
            <person name="Andreopoulos B."/>
            <person name="Baker S."/>
            <person name="Barry K."/>
            <person name="Bills G."/>
            <person name="Bluhm B."/>
            <person name="Cannon C."/>
            <person name="Castanera R."/>
            <person name="Culley D."/>
            <person name="Daum C."/>
            <person name="Ezra D."/>
            <person name="Gonzalez J."/>
            <person name="Henrissat B."/>
            <person name="Kuo A."/>
            <person name="Liang C."/>
            <person name="Lipzen A."/>
            <person name="Lutzoni F."/>
            <person name="Magnuson J."/>
            <person name="Mondo S."/>
            <person name="Nolan M."/>
            <person name="Ohm R."/>
            <person name="Pangilinan J."/>
            <person name="Park H.-J."/>
            <person name="Ramirez L."/>
            <person name="Alfaro M."/>
            <person name="Sun H."/>
            <person name="Tritt A."/>
            <person name="Yoshinaga Y."/>
            <person name="Zwiers L.-H."/>
            <person name="Turgeon B."/>
            <person name="Goodwin S."/>
            <person name="Spatafora J."/>
            <person name="Crous P."/>
            <person name="Grigoriev I."/>
        </authorList>
    </citation>
    <scope>NUCLEOTIDE SEQUENCE</scope>
    <source>
        <strain evidence="1">CBS 122367</strain>
    </source>
</reference>
<dbReference type="OrthoDB" id="10568207at2759"/>
<evidence type="ECO:0000313" key="1">
    <source>
        <dbReference type="EMBL" id="KAF2684417.1"/>
    </source>
</evidence>
<name>A0A6G1J1M7_9PLEO</name>
<sequence>MPPPSDLMYRADGTLLVPLAFTNALISLLSSLPSTFDSHLARITTQQIKTLDPKIHGGNDADNIPTLIHRPSPAKSGYLVIDDWFREELKDCLVALERDAKSEYEELCRKWPGVEEMRTHVDMAARVGWRLD</sequence>
<proteinExistence type="predicted"/>
<organism evidence="1 2">
    <name type="scientific">Lentithecium fluviatile CBS 122367</name>
    <dbReference type="NCBI Taxonomy" id="1168545"/>
    <lineage>
        <taxon>Eukaryota</taxon>
        <taxon>Fungi</taxon>
        <taxon>Dikarya</taxon>
        <taxon>Ascomycota</taxon>
        <taxon>Pezizomycotina</taxon>
        <taxon>Dothideomycetes</taxon>
        <taxon>Pleosporomycetidae</taxon>
        <taxon>Pleosporales</taxon>
        <taxon>Massarineae</taxon>
        <taxon>Lentitheciaceae</taxon>
        <taxon>Lentithecium</taxon>
    </lineage>
</organism>